<organism evidence="1">
    <name type="scientific">Arundo donax</name>
    <name type="common">Giant reed</name>
    <name type="synonym">Donax arundinaceus</name>
    <dbReference type="NCBI Taxonomy" id="35708"/>
    <lineage>
        <taxon>Eukaryota</taxon>
        <taxon>Viridiplantae</taxon>
        <taxon>Streptophyta</taxon>
        <taxon>Embryophyta</taxon>
        <taxon>Tracheophyta</taxon>
        <taxon>Spermatophyta</taxon>
        <taxon>Magnoliopsida</taxon>
        <taxon>Liliopsida</taxon>
        <taxon>Poales</taxon>
        <taxon>Poaceae</taxon>
        <taxon>PACMAD clade</taxon>
        <taxon>Arundinoideae</taxon>
        <taxon>Arundineae</taxon>
        <taxon>Arundo</taxon>
    </lineage>
</organism>
<accession>A0A0A8ZWC6</accession>
<reference evidence="1" key="2">
    <citation type="journal article" date="2015" name="Data Brief">
        <title>Shoot transcriptome of the giant reed, Arundo donax.</title>
        <authorList>
            <person name="Barrero R.A."/>
            <person name="Guerrero F.D."/>
            <person name="Moolhuijzen P."/>
            <person name="Goolsby J.A."/>
            <person name="Tidwell J."/>
            <person name="Bellgard S.E."/>
            <person name="Bellgard M.I."/>
        </authorList>
    </citation>
    <scope>NUCLEOTIDE SEQUENCE</scope>
    <source>
        <tissue evidence="1">Shoot tissue taken approximately 20 cm above the soil surface</tissue>
    </source>
</reference>
<dbReference type="AlphaFoldDB" id="A0A0A8ZWC6"/>
<name>A0A0A8ZWC6_ARUDO</name>
<sequence length="56" mass="6477">MEKDMPSLIWRESWRQGGRTFCTLPPIIKSQCSPLLCRSPLLYHTQAAVHLPFTFS</sequence>
<protein>
    <submittedName>
        <fullName evidence="1">Uncharacterized protein</fullName>
    </submittedName>
</protein>
<dbReference type="EMBL" id="GBRH01254779">
    <property type="protein sequence ID" value="JAD43116.1"/>
    <property type="molecule type" value="Transcribed_RNA"/>
</dbReference>
<evidence type="ECO:0000313" key="1">
    <source>
        <dbReference type="EMBL" id="JAD43116.1"/>
    </source>
</evidence>
<reference evidence="1" key="1">
    <citation type="submission" date="2014-09" db="EMBL/GenBank/DDBJ databases">
        <authorList>
            <person name="Magalhaes I.L.F."/>
            <person name="Oliveira U."/>
            <person name="Santos F.R."/>
            <person name="Vidigal T.H.D.A."/>
            <person name="Brescovit A.D."/>
            <person name="Santos A.J."/>
        </authorList>
    </citation>
    <scope>NUCLEOTIDE SEQUENCE</scope>
    <source>
        <tissue evidence="1">Shoot tissue taken approximately 20 cm above the soil surface</tissue>
    </source>
</reference>
<proteinExistence type="predicted"/>